<proteinExistence type="predicted"/>
<accession>A0A0C3BQH4</accession>
<organism evidence="1 2">
    <name type="scientific">Piloderma croceum (strain F 1598)</name>
    <dbReference type="NCBI Taxonomy" id="765440"/>
    <lineage>
        <taxon>Eukaryota</taxon>
        <taxon>Fungi</taxon>
        <taxon>Dikarya</taxon>
        <taxon>Basidiomycota</taxon>
        <taxon>Agaricomycotina</taxon>
        <taxon>Agaricomycetes</taxon>
        <taxon>Agaricomycetidae</taxon>
        <taxon>Atheliales</taxon>
        <taxon>Atheliaceae</taxon>
        <taxon>Piloderma</taxon>
    </lineage>
</organism>
<keyword evidence="2" id="KW-1185">Reference proteome</keyword>
<dbReference type="HOGENOM" id="CLU_3107173_0_0_1"/>
<name>A0A0C3BQH4_PILCF</name>
<evidence type="ECO:0000313" key="2">
    <source>
        <dbReference type="Proteomes" id="UP000054166"/>
    </source>
</evidence>
<dbReference type="Proteomes" id="UP000054166">
    <property type="component" value="Unassembled WGS sequence"/>
</dbReference>
<evidence type="ECO:0000313" key="1">
    <source>
        <dbReference type="EMBL" id="KIM88753.1"/>
    </source>
</evidence>
<protein>
    <submittedName>
        <fullName evidence="1">Uncharacterized protein</fullName>
    </submittedName>
</protein>
<dbReference type="InParanoid" id="A0A0C3BQH4"/>
<reference evidence="2" key="2">
    <citation type="submission" date="2015-01" db="EMBL/GenBank/DDBJ databases">
        <title>Evolutionary Origins and Diversification of the Mycorrhizal Mutualists.</title>
        <authorList>
            <consortium name="DOE Joint Genome Institute"/>
            <consortium name="Mycorrhizal Genomics Consortium"/>
            <person name="Kohler A."/>
            <person name="Kuo A."/>
            <person name="Nagy L.G."/>
            <person name="Floudas D."/>
            <person name="Copeland A."/>
            <person name="Barry K.W."/>
            <person name="Cichocki N."/>
            <person name="Veneault-Fourrey C."/>
            <person name="LaButti K."/>
            <person name="Lindquist E.A."/>
            <person name="Lipzen A."/>
            <person name="Lundell T."/>
            <person name="Morin E."/>
            <person name="Murat C."/>
            <person name="Riley R."/>
            <person name="Ohm R."/>
            <person name="Sun H."/>
            <person name="Tunlid A."/>
            <person name="Henrissat B."/>
            <person name="Grigoriev I.V."/>
            <person name="Hibbett D.S."/>
            <person name="Martin F."/>
        </authorList>
    </citation>
    <scope>NUCLEOTIDE SEQUENCE [LARGE SCALE GENOMIC DNA]</scope>
    <source>
        <strain evidence="2">F 1598</strain>
    </source>
</reference>
<gene>
    <name evidence="1" type="ORF">PILCRDRAFT_813732</name>
</gene>
<sequence>MCISSASGWGKIKCSRDNEGAPFAGWLHCRKSRHFSIAFRQNITPNSILQV</sequence>
<reference evidence="1 2" key="1">
    <citation type="submission" date="2014-04" db="EMBL/GenBank/DDBJ databases">
        <authorList>
            <consortium name="DOE Joint Genome Institute"/>
            <person name="Kuo A."/>
            <person name="Tarkka M."/>
            <person name="Buscot F."/>
            <person name="Kohler A."/>
            <person name="Nagy L.G."/>
            <person name="Floudas D."/>
            <person name="Copeland A."/>
            <person name="Barry K.W."/>
            <person name="Cichocki N."/>
            <person name="Veneault-Fourrey C."/>
            <person name="LaButti K."/>
            <person name="Lindquist E.A."/>
            <person name="Lipzen A."/>
            <person name="Lundell T."/>
            <person name="Morin E."/>
            <person name="Murat C."/>
            <person name="Sun H."/>
            <person name="Tunlid A."/>
            <person name="Henrissat B."/>
            <person name="Grigoriev I.V."/>
            <person name="Hibbett D.S."/>
            <person name="Martin F."/>
            <person name="Nordberg H.P."/>
            <person name="Cantor M.N."/>
            <person name="Hua S.X."/>
        </authorList>
    </citation>
    <scope>NUCLEOTIDE SEQUENCE [LARGE SCALE GENOMIC DNA]</scope>
    <source>
        <strain evidence="1 2">F 1598</strain>
    </source>
</reference>
<dbReference type="EMBL" id="KN832976">
    <property type="protein sequence ID" value="KIM88753.1"/>
    <property type="molecule type" value="Genomic_DNA"/>
</dbReference>
<dbReference type="AlphaFoldDB" id="A0A0C3BQH4"/>